<dbReference type="InterPro" id="IPR029063">
    <property type="entry name" value="SAM-dependent_MTases_sf"/>
</dbReference>
<keyword evidence="10" id="KW-1185">Reference proteome</keyword>
<evidence type="ECO:0000256" key="4">
    <source>
        <dbReference type="ARBA" id="ARBA00022691"/>
    </source>
</evidence>
<dbReference type="Bgee" id="ENSOANG00000011053">
    <property type="expression patterns" value="Expressed in liver and 7 other cell types or tissues"/>
</dbReference>
<feature type="region of interest" description="Disordered" evidence="6">
    <location>
        <begin position="216"/>
        <end position="261"/>
    </location>
</feature>
<dbReference type="AlphaFoldDB" id="F7FS45"/>
<feature type="domain" description="O-methyltransferase dimerisation" evidence="8">
    <location>
        <begin position="272"/>
        <end position="350"/>
    </location>
</feature>
<dbReference type="KEGG" id="oaa:100074781"/>
<dbReference type="PROSITE" id="PS51683">
    <property type="entry name" value="SAM_OMT_II"/>
    <property type="match status" value="1"/>
</dbReference>
<dbReference type="HOGENOM" id="CLU_032774_0_0_1"/>
<dbReference type="Gene3D" id="3.40.50.150">
    <property type="entry name" value="Vaccinia Virus protein VP39"/>
    <property type="match status" value="1"/>
</dbReference>
<dbReference type="CDD" id="cd00555">
    <property type="entry name" value="Maf"/>
    <property type="match status" value="1"/>
</dbReference>
<dbReference type="InterPro" id="IPR036390">
    <property type="entry name" value="WH_DNA-bd_sf"/>
</dbReference>
<dbReference type="Pfam" id="PF02545">
    <property type="entry name" value="Maf"/>
    <property type="match status" value="1"/>
</dbReference>
<dbReference type="InterPro" id="IPR029001">
    <property type="entry name" value="ITPase-like_fam"/>
</dbReference>
<evidence type="ECO:0000259" key="8">
    <source>
        <dbReference type="Pfam" id="PF08100"/>
    </source>
</evidence>
<evidence type="ECO:0000256" key="5">
    <source>
        <dbReference type="ARBA" id="ARBA00022801"/>
    </source>
</evidence>
<evidence type="ECO:0000313" key="9">
    <source>
        <dbReference type="Ensembl" id="ENSOANP00000017510.3"/>
    </source>
</evidence>
<dbReference type="FunCoup" id="F7FS45">
    <property type="interactions" value="553"/>
</dbReference>
<dbReference type="RefSeq" id="XP_007671048.2">
    <property type="nucleotide sequence ID" value="XM_007672858.3"/>
</dbReference>
<dbReference type="PANTHER" id="PTHR43213:SF5">
    <property type="entry name" value="BIFUNCTIONAL DTTP_UTP PYROPHOSPHATASE_METHYLTRANSFERASE PROTEIN-RELATED"/>
    <property type="match status" value="1"/>
</dbReference>
<dbReference type="eggNOG" id="KOG3178">
    <property type="taxonomic scope" value="Eukaryota"/>
</dbReference>
<dbReference type="Ensembl" id="ENSOANT00000017513.3">
    <property type="protein sequence ID" value="ENSOANP00000017510.3"/>
    <property type="gene ID" value="ENSOANG00000011053.3"/>
</dbReference>
<feature type="domain" description="O-methyltransferase C-terminal" evidence="7">
    <location>
        <begin position="392"/>
        <end position="572"/>
    </location>
</feature>
<reference evidence="9" key="3">
    <citation type="submission" date="2025-09" db="UniProtKB">
        <authorList>
            <consortium name="Ensembl"/>
        </authorList>
    </citation>
    <scope>IDENTIFICATION</scope>
    <source>
        <strain evidence="9">Glennie</strain>
    </source>
</reference>
<keyword evidence="4" id="KW-0949">S-adenosyl-L-methionine</keyword>
<dbReference type="OMA" id="VLCHEKD"/>
<dbReference type="STRING" id="9258.ENSOANP00000017510"/>
<dbReference type="Pfam" id="PF00891">
    <property type="entry name" value="Methyltransf_2"/>
    <property type="match status" value="1"/>
</dbReference>
<evidence type="ECO:0000256" key="1">
    <source>
        <dbReference type="ARBA" id="ARBA00001968"/>
    </source>
</evidence>
<accession>F7FS45</accession>
<dbReference type="Pfam" id="PF08100">
    <property type="entry name" value="Dimerisation"/>
    <property type="match status" value="1"/>
</dbReference>
<dbReference type="eggNOG" id="KOG1509">
    <property type="taxonomic scope" value="Eukaryota"/>
</dbReference>
<protein>
    <submittedName>
        <fullName evidence="9">Acetylserotonin O-methyltransferase like</fullName>
    </submittedName>
</protein>
<name>F7FS45_ORNAN</name>
<dbReference type="Gene3D" id="3.90.950.10">
    <property type="match status" value="1"/>
</dbReference>
<reference evidence="9" key="2">
    <citation type="submission" date="2025-08" db="UniProtKB">
        <authorList>
            <consortium name="Ensembl"/>
        </authorList>
    </citation>
    <scope>IDENTIFICATION</scope>
    <source>
        <strain evidence="9">Glennie</strain>
    </source>
</reference>
<keyword evidence="2" id="KW-0489">Methyltransferase</keyword>
<dbReference type="SUPFAM" id="SSF52972">
    <property type="entry name" value="ITPase-like"/>
    <property type="match status" value="1"/>
</dbReference>
<dbReference type="FunFam" id="1.10.10.10:FF:000358">
    <property type="entry name" value="Acetylserotonin O-methyltransferase"/>
    <property type="match status" value="1"/>
</dbReference>
<dbReference type="CDD" id="cd02440">
    <property type="entry name" value="AdoMet_MTases"/>
    <property type="match status" value="1"/>
</dbReference>
<keyword evidence="3" id="KW-0808">Transferase</keyword>
<organism evidence="9 10">
    <name type="scientific">Ornithorhynchus anatinus</name>
    <name type="common">Duckbill platypus</name>
    <dbReference type="NCBI Taxonomy" id="9258"/>
    <lineage>
        <taxon>Eukaryota</taxon>
        <taxon>Metazoa</taxon>
        <taxon>Chordata</taxon>
        <taxon>Craniata</taxon>
        <taxon>Vertebrata</taxon>
        <taxon>Euteleostomi</taxon>
        <taxon>Mammalia</taxon>
        <taxon>Monotremata</taxon>
        <taxon>Ornithorhynchidae</taxon>
        <taxon>Ornithorhynchus</taxon>
    </lineage>
</organism>
<dbReference type="InterPro" id="IPR003697">
    <property type="entry name" value="Maf-like"/>
</dbReference>
<dbReference type="GO" id="GO:0008171">
    <property type="term" value="F:O-methyltransferase activity"/>
    <property type="evidence" value="ECO:0007669"/>
    <property type="project" value="InterPro"/>
</dbReference>
<gene>
    <name evidence="9" type="primary">ASMTL</name>
</gene>
<dbReference type="HAMAP" id="MF_00528">
    <property type="entry name" value="Maf"/>
    <property type="match status" value="1"/>
</dbReference>
<dbReference type="SUPFAM" id="SSF53335">
    <property type="entry name" value="S-adenosyl-L-methionine-dependent methyltransferases"/>
    <property type="match status" value="1"/>
</dbReference>
<dbReference type="NCBIfam" id="TIGR00172">
    <property type="entry name" value="maf"/>
    <property type="match status" value="1"/>
</dbReference>
<proteinExistence type="inferred from homology"/>
<dbReference type="GO" id="GO:0047429">
    <property type="term" value="F:nucleoside triphosphate diphosphatase activity"/>
    <property type="evidence" value="ECO:0000318"/>
    <property type="project" value="GO_Central"/>
</dbReference>
<dbReference type="InterPro" id="IPR001077">
    <property type="entry name" value="COMT_C"/>
</dbReference>
<dbReference type="OrthoDB" id="10267058at2759"/>
<dbReference type="GO" id="GO:0032259">
    <property type="term" value="P:methylation"/>
    <property type="evidence" value="ECO:0007669"/>
    <property type="project" value="UniProtKB-KW"/>
</dbReference>
<dbReference type="GO" id="GO:0005829">
    <property type="term" value="C:cytosol"/>
    <property type="evidence" value="ECO:0007669"/>
    <property type="project" value="Ensembl"/>
</dbReference>
<evidence type="ECO:0000256" key="3">
    <source>
        <dbReference type="ARBA" id="ARBA00022679"/>
    </source>
</evidence>
<dbReference type="GeneTree" id="ENSGT00940000162413"/>
<dbReference type="GeneID" id="100074781"/>
<dbReference type="CTD" id="8623"/>
<evidence type="ECO:0000256" key="2">
    <source>
        <dbReference type="ARBA" id="ARBA00022603"/>
    </source>
</evidence>
<dbReference type="InterPro" id="IPR012967">
    <property type="entry name" value="COMT_dimerisation"/>
</dbReference>
<dbReference type="InterPro" id="IPR016461">
    <property type="entry name" value="COMT-like"/>
</dbReference>
<dbReference type="InterPro" id="IPR036388">
    <property type="entry name" value="WH-like_DNA-bd_sf"/>
</dbReference>
<dbReference type="Gene3D" id="1.10.10.10">
    <property type="entry name" value="Winged helix-like DNA-binding domain superfamily/Winged helix DNA-binding domain"/>
    <property type="match status" value="1"/>
</dbReference>
<evidence type="ECO:0000313" key="10">
    <source>
        <dbReference type="Proteomes" id="UP000002279"/>
    </source>
</evidence>
<reference evidence="9 10" key="1">
    <citation type="journal article" date="2008" name="Nature">
        <title>Genome analysis of the platypus reveals unique signatures of evolution.</title>
        <authorList>
            <person name="Warren W.C."/>
            <person name="Hillier L.W."/>
            <person name="Marshall Graves J.A."/>
            <person name="Birney E."/>
            <person name="Ponting C.P."/>
            <person name="Grutzner F."/>
            <person name="Belov K."/>
            <person name="Miller W."/>
            <person name="Clarke L."/>
            <person name="Chinwalla A.T."/>
            <person name="Yang S.P."/>
            <person name="Heger A."/>
            <person name="Locke D.P."/>
            <person name="Miethke P."/>
            <person name="Waters P.D."/>
            <person name="Veyrunes F."/>
            <person name="Fulton L."/>
            <person name="Fulton B."/>
            <person name="Graves T."/>
            <person name="Wallis J."/>
            <person name="Puente X.S."/>
            <person name="Lopez-Otin C."/>
            <person name="Ordonez G.R."/>
            <person name="Eichler E.E."/>
            <person name="Chen L."/>
            <person name="Cheng Z."/>
            <person name="Deakin J.E."/>
            <person name="Alsop A."/>
            <person name="Thompson K."/>
            <person name="Kirby P."/>
            <person name="Papenfuss A.T."/>
            <person name="Wakefield M.J."/>
            <person name="Olender T."/>
            <person name="Lancet D."/>
            <person name="Huttley G.A."/>
            <person name="Smit A.F."/>
            <person name="Pask A."/>
            <person name="Temple-Smith P."/>
            <person name="Batzer M.A."/>
            <person name="Walker J.A."/>
            <person name="Konkel M.K."/>
            <person name="Harris R.S."/>
            <person name="Whittington C.M."/>
            <person name="Wong E.S."/>
            <person name="Gemmell N.J."/>
            <person name="Buschiazzo E."/>
            <person name="Vargas Jentzsch I.M."/>
            <person name="Merkel A."/>
            <person name="Schmitz J."/>
            <person name="Zemann A."/>
            <person name="Churakov G."/>
            <person name="Kriegs J.O."/>
            <person name="Brosius J."/>
            <person name="Murchison E.P."/>
            <person name="Sachidanandam R."/>
            <person name="Smith C."/>
            <person name="Hannon G.J."/>
            <person name="Tsend-Ayush E."/>
            <person name="McMillan D."/>
            <person name="Attenborough R."/>
            <person name="Rens W."/>
            <person name="Ferguson-Smith M."/>
            <person name="Lefevre C.M."/>
            <person name="Sharp J.A."/>
            <person name="Nicholas K.R."/>
            <person name="Ray D.A."/>
            <person name="Kube M."/>
            <person name="Reinhardt R."/>
            <person name="Pringle T.H."/>
            <person name="Taylor J."/>
            <person name="Jones R.C."/>
            <person name="Nixon B."/>
            <person name="Dacheux J.L."/>
            <person name="Niwa H."/>
            <person name="Sekita Y."/>
            <person name="Huang X."/>
            <person name="Stark A."/>
            <person name="Kheradpour P."/>
            <person name="Kellis M."/>
            <person name="Flicek P."/>
            <person name="Chen Y."/>
            <person name="Webber C."/>
            <person name="Hardison R."/>
            <person name="Nelson J."/>
            <person name="Hallsworth-Pepin K."/>
            <person name="Delehaunty K."/>
            <person name="Markovic C."/>
            <person name="Minx P."/>
            <person name="Feng Y."/>
            <person name="Kremitzki C."/>
            <person name="Mitreva M."/>
            <person name="Glasscock J."/>
            <person name="Wylie T."/>
            <person name="Wohldmann P."/>
            <person name="Thiru P."/>
            <person name="Nhan M.N."/>
            <person name="Pohl C.S."/>
            <person name="Smith S.M."/>
            <person name="Hou S."/>
            <person name="Nefedov M."/>
            <person name="de Jong P.J."/>
            <person name="Renfree M.B."/>
            <person name="Mardis E.R."/>
            <person name="Wilson R.K."/>
        </authorList>
    </citation>
    <scope>NUCLEOTIDE SEQUENCE [LARGE SCALE GENOMIC DNA]</scope>
    <source>
        <strain evidence="9 10">Glennie</strain>
    </source>
</reference>
<dbReference type="PANTHER" id="PTHR43213">
    <property type="entry name" value="BIFUNCTIONAL DTTP/UTP PYROPHOSPHATASE/METHYLTRANSFERASE PROTEIN-RELATED"/>
    <property type="match status" value="1"/>
</dbReference>
<keyword evidence="5" id="KW-0378">Hydrolase</keyword>
<dbReference type="SUPFAM" id="SSF46785">
    <property type="entry name" value="Winged helix' DNA-binding domain"/>
    <property type="match status" value="1"/>
</dbReference>
<evidence type="ECO:0000259" key="7">
    <source>
        <dbReference type="Pfam" id="PF00891"/>
    </source>
</evidence>
<sequence length="596" mass="64390">MALSPVIGKLVRKRVVLASASPRRREILSNAGLRFEVVPSKFKETLDKSLFEAPYEYALETAKQKALEVAHRLHRKDFRSPDVVIGADTIVAVEGLILEKPVDKQDAYNMLSRLNGREHSVFTGVAIVHCSSKDNELTTEVSQFHEETTVKFSELSEELLWDYIHSGEPMDKAGGYGIQALGGMLVESVHGDFLNVVGFPLNRFCKQLAALYPAPRLPAPPGGTPETLGREDGPSLPPLASSDGQPAQPPASAHCQRTPGEEGQAGFPAFLLDLIDGFRASKALFVASKLKLFDLLSGGSVLDASQVAREIKASAQGTDGLLQACTALGLLHKTQRGYSNTELANAYLVSDSDRSLHGYVVHSNDYFWPVFTHLESTVKGGPSETRDPLQDDSTEARGCLMSAMHWTARLGAGDVATAFDLSRFRSACDLGGCTGALACALQQNYPSLKVTVFDLPEIIENVSAFYPGGHQPPGITFVSGDFFQDALPEADLYILSRILQDLSEDQIQALLSRISAVCKPGGGLLVVETLAGEERSRRRPARAALHRLSGGPGPGPLRSRTHYARLLAPHGFTQLQVEGTGNFLDAILALKTPCQH</sequence>
<dbReference type="FunFam" id="3.90.950.10:FF:000020">
    <property type="entry name" value="Probable bifunctional dTTP/UTP pyrophosphatase/methyltransferase protein"/>
    <property type="match status" value="1"/>
</dbReference>
<evidence type="ECO:0000256" key="6">
    <source>
        <dbReference type="SAM" id="MobiDB-lite"/>
    </source>
</evidence>
<dbReference type="Proteomes" id="UP000002279">
    <property type="component" value="Chromosome 15"/>
</dbReference>
<dbReference type="InParanoid" id="F7FS45"/>
<dbReference type="GO" id="GO:0046983">
    <property type="term" value="F:protein dimerization activity"/>
    <property type="evidence" value="ECO:0007669"/>
    <property type="project" value="InterPro"/>
</dbReference>
<comment type="cofactor">
    <cofactor evidence="1">
        <name>a divalent metal cation</name>
        <dbReference type="ChEBI" id="CHEBI:60240"/>
    </cofactor>
</comment>